<dbReference type="PANTHER" id="PTHR43194">
    <property type="entry name" value="HYDROLASE ALPHA/BETA FOLD FAMILY"/>
    <property type="match status" value="1"/>
</dbReference>
<gene>
    <name evidence="2" type="ORF">HPTL_0138</name>
</gene>
<dbReference type="GO" id="GO:0016787">
    <property type="term" value="F:hydrolase activity"/>
    <property type="evidence" value="ECO:0007669"/>
    <property type="project" value="UniProtKB-KW"/>
</dbReference>
<dbReference type="Gene3D" id="3.40.50.1820">
    <property type="entry name" value="alpha/beta hydrolase"/>
    <property type="match status" value="1"/>
</dbReference>
<accession>A0A2Z6DVL5</accession>
<evidence type="ECO:0000259" key="1">
    <source>
        <dbReference type="Pfam" id="PF12697"/>
    </source>
</evidence>
<dbReference type="OrthoDB" id="9806902at2"/>
<proteinExistence type="predicted"/>
<keyword evidence="3" id="KW-1185">Reference proteome</keyword>
<organism evidence="2 3">
    <name type="scientific">Hydrogenophilus thermoluteolus</name>
    <name type="common">Pseudomonas hydrogenothermophila</name>
    <dbReference type="NCBI Taxonomy" id="297"/>
    <lineage>
        <taxon>Bacteria</taxon>
        <taxon>Pseudomonadati</taxon>
        <taxon>Pseudomonadota</taxon>
        <taxon>Hydrogenophilia</taxon>
        <taxon>Hydrogenophilales</taxon>
        <taxon>Hydrogenophilaceae</taxon>
        <taxon>Hydrogenophilus</taxon>
    </lineage>
</organism>
<name>A0A2Z6DVL5_HYDTE</name>
<dbReference type="AlphaFoldDB" id="A0A2Z6DVL5"/>
<dbReference type="KEGG" id="htl:HPTL_0138"/>
<protein>
    <submittedName>
        <fullName evidence="2">Alpha/beta hydrolase</fullName>
    </submittedName>
</protein>
<dbReference type="Pfam" id="PF12697">
    <property type="entry name" value="Abhydrolase_6"/>
    <property type="match status" value="1"/>
</dbReference>
<evidence type="ECO:0000313" key="3">
    <source>
        <dbReference type="Proteomes" id="UP000262004"/>
    </source>
</evidence>
<dbReference type="InterPro" id="IPR050228">
    <property type="entry name" value="Carboxylesterase_BioH"/>
</dbReference>
<dbReference type="EMBL" id="AP018558">
    <property type="protein sequence ID" value="BBD76408.1"/>
    <property type="molecule type" value="Genomic_DNA"/>
</dbReference>
<evidence type="ECO:0000313" key="2">
    <source>
        <dbReference type="EMBL" id="BBD76408.1"/>
    </source>
</evidence>
<reference evidence="2 3" key="1">
    <citation type="submission" date="2018-04" db="EMBL/GenBank/DDBJ databases">
        <title>Complete genome sequence of Hydrogenophilus thermoluteolus TH-1.</title>
        <authorList>
            <person name="Arai H."/>
        </authorList>
    </citation>
    <scope>NUCLEOTIDE SEQUENCE [LARGE SCALE GENOMIC DNA]</scope>
    <source>
        <strain evidence="2 3">TH-1</strain>
    </source>
</reference>
<dbReference type="RefSeq" id="WP_119334253.1">
    <property type="nucleotide sequence ID" value="NZ_AP018558.1"/>
</dbReference>
<dbReference type="InterPro" id="IPR000073">
    <property type="entry name" value="AB_hydrolase_1"/>
</dbReference>
<sequence>MSRTLELRHEPPHGRPRSHPPLLFVHGAYAGAWCWEHFLPWFAAHGFDAWALSLSGHGESGSDKPFDLLGIRDYVTDLLQAAEQLPAPPIVLGHSMGGFVAQKALEKRAFPAVVLLASVPPSGLAASFWHLLTHTPQTLMEMNRFLAKKAGHYRALAQALFHHLPEEQALRRYLALSQPESLRALWDMTAFALPRHHRQHPTTWIVFGAEHDQIIPLPLAEATARHYRVPLYTLPDAGHAFMLEPHWEEAAAQIAHALAALT</sequence>
<feature type="domain" description="AB hydrolase-1" evidence="1">
    <location>
        <begin position="22"/>
        <end position="249"/>
    </location>
</feature>
<dbReference type="Proteomes" id="UP000262004">
    <property type="component" value="Chromosome"/>
</dbReference>
<dbReference type="PANTHER" id="PTHR43194:SF2">
    <property type="entry name" value="PEROXISOMAL MEMBRANE PROTEIN LPX1"/>
    <property type="match status" value="1"/>
</dbReference>
<dbReference type="InterPro" id="IPR029058">
    <property type="entry name" value="AB_hydrolase_fold"/>
</dbReference>
<keyword evidence="2" id="KW-0378">Hydrolase</keyword>
<dbReference type="SUPFAM" id="SSF53474">
    <property type="entry name" value="alpha/beta-Hydrolases"/>
    <property type="match status" value="1"/>
</dbReference>